<dbReference type="InterPro" id="IPR000086">
    <property type="entry name" value="NUDIX_hydrolase_dom"/>
</dbReference>
<feature type="domain" description="Nudix hydrolase" evidence="13">
    <location>
        <begin position="13"/>
        <end position="140"/>
    </location>
</feature>
<evidence type="ECO:0000256" key="5">
    <source>
        <dbReference type="ARBA" id="ARBA00022723"/>
    </source>
</evidence>
<dbReference type="CDD" id="cd03425">
    <property type="entry name" value="NUDIX_MutT_NudA_like"/>
    <property type="match status" value="1"/>
</dbReference>
<keyword evidence="5" id="KW-0479">Metal-binding</keyword>
<sequence>MTGLDGTTGEEETRTRVAAAVVFREGRVLLTQRPPGGDLGLLWEFPGGKIEPGESAEQALAREIREELGVRAAPGEQLGVHRHDYPNGLRVEIVFVRCELETDRFMPGAAVKAVRWVRPAEVDPEELLAGDREFLRELCRIGAARGFDVSA</sequence>
<dbReference type="SUPFAM" id="SSF55811">
    <property type="entry name" value="Nudix"/>
    <property type="match status" value="1"/>
</dbReference>
<keyword evidence="3" id="KW-0515">Mutator protein</keyword>
<evidence type="ECO:0000256" key="10">
    <source>
        <dbReference type="ARBA" id="ARBA00035861"/>
    </source>
</evidence>
<evidence type="ECO:0000259" key="13">
    <source>
        <dbReference type="PROSITE" id="PS51462"/>
    </source>
</evidence>
<dbReference type="GO" id="GO:0044715">
    <property type="term" value="F:8-oxo-dGDP phosphatase activity"/>
    <property type="evidence" value="ECO:0007669"/>
    <property type="project" value="TreeGrafter"/>
</dbReference>
<comment type="caution">
    <text evidence="14">The sequence shown here is derived from an EMBL/GenBank/DDBJ whole genome shotgun (WGS) entry which is preliminary data.</text>
</comment>
<evidence type="ECO:0000256" key="6">
    <source>
        <dbReference type="ARBA" id="ARBA00022763"/>
    </source>
</evidence>
<evidence type="ECO:0000313" key="15">
    <source>
        <dbReference type="Proteomes" id="UP000320184"/>
    </source>
</evidence>
<proteinExistence type="inferred from homology"/>
<reference evidence="14 15" key="1">
    <citation type="journal article" date="2019" name="Nat. Microbiol.">
        <title>Mediterranean grassland soil C-N compound turnover is dependent on rainfall and depth, and is mediated by genomically divergent microorganisms.</title>
        <authorList>
            <person name="Diamond S."/>
            <person name="Andeer P.F."/>
            <person name="Li Z."/>
            <person name="Crits-Christoph A."/>
            <person name="Burstein D."/>
            <person name="Anantharaman K."/>
            <person name="Lane K.R."/>
            <person name="Thomas B.C."/>
            <person name="Pan C."/>
            <person name="Northen T.R."/>
            <person name="Banfield J.F."/>
        </authorList>
    </citation>
    <scope>NUCLEOTIDE SEQUENCE [LARGE SCALE GENOMIC DNA]</scope>
    <source>
        <strain evidence="14">WS_3</strain>
    </source>
</reference>
<evidence type="ECO:0000256" key="11">
    <source>
        <dbReference type="ARBA" id="ARBA00038905"/>
    </source>
</evidence>
<evidence type="ECO:0000256" key="12">
    <source>
        <dbReference type="RuleBase" id="RU003476"/>
    </source>
</evidence>
<evidence type="ECO:0000256" key="7">
    <source>
        <dbReference type="ARBA" id="ARBA00022801"/>
    </source>
</evidence>
<evidence type="ECO:0000256" key="3">
    <source>
        <dbReference type="ARBA" id="ARBA00022457"/>
    </source>
</evidence>
<dbReference type="GO" id="GO:0006260">
    <property type="term" value="P:DNA replication"/>
    <property type="evidence" value="ECO:0007669"/>
    <property type="project" value="UniProtKB-KW"/>
</dbReference>
<keyword evidence="4" id="KW-0235">DNA replication</keyword>
<keyword evidence="7 12" id="KW-0378">Hydrolase</keyword>
<evidence type="ECO:0000256" key="1">
    <source>
        <dbReference type="ARBA" id="ARBA00001946"/>
    </source>
</evidence>
<dbReference type="PRINTS" id="PR00502">
    <property type="entry name" value="NUDIXFAMILY"/>
</dbReference>
<dbReference type="Pfam" id="PF00293">
    <property type="entry name" value="NUDIX"/>
    <property type="match status" value="1"/>
</dbReference>
<name>A0A538SA76_UNCEI</name>
<dbReference type="Proteomes" id="UP000320184">
    <property type="component" value="Unassembled WGS sequence"/>
</dbReference>
<evidence type="ECO:0000256" key="4">
    <source>
        <dbReference type="ARBA" id="ARBA00022705"/>
    </source>
</evidence>
<protein>
    <recommendedName>
        <fullName evidence="11">8-oxo-dGTP diphosphatase</fullName>
        <ecNumber evidence="11">3.6.1.55</ecNumber>
    </recommendedName>
</protein>
<dbReference type="AlphaFoldDB" id="A0A538SA76"/>
<keyword evidence="8" id="KW-0460">Magnesium</keyword>
<evidence type="ECO:0000256" key="2">
    <source>
        <dbReference type="ARBA" id="ARBA00005582"/>
    </source>
</evidence>
<accession>A0A538SA76</accession>
<gene>
    <name evidence="14" type="ORF">E6K73_12300</name>
</gene>
<dbReference type="GO" id="GO:0008413">
    <property type="term" value="F:8-oxo-7,8-dihydroguanosine triphosphate pyrophosphatase activity"/>
    <property type="evidence" value="ECO:0007669"/>
    <property type="project" value="TreeGrafter"/>
</dbReference>
<dbReference type="PANTHER" id="PTHR47707">
    <property type="entry name" value="8-OXO-DGTP DIPHOSPHATASE"/>
    <property type="match status" value="1"/>
</dbReference>
<dbReference type="Gene3D" id="3.90.79.10">
    <property type="entry name" value="Nucleoside Triphosphate Pyrophosphohydrolase"/>
    <property type="match status" value="1"/>
</dbReference>
<evidence type="ECO:0000313" key="14">
    <source>
        <dbReference type="EMBL" id="TMQ48284.1"/>
    </source>
</evidence>
<keyword evidence="9" id="KW-0234">DNA repair</keyword>
<evidence type="ECO:0000256" key="8">
    <source>
        <dbReference type="ARBA" id="ARBA00022842"/>
    </source>
</evidence>
<dbReference type="InterPro" id="IPR020084">
    <property type="entry name" value="NUDIX_hydrolase_CS"/>
</dbReference>
<dbReference type="PROSITE" id="PS00893">
    <property type="entry name" value="NUDIX_BOX"/>
    <property type="match status" value="1"/>
</dbReference>
<dbReference type="EMBL" id="VBOT01000147">
    <property type="protein sequence ID" value="TMQ48284.1"/>
    <property type="molecule type" value="Genomic_DNA"/>
</dbReference>
<dbReference type="InterPro" id="IPR020476">
    <property type="entry name" value="Nudix_hydrolase"/>
</dbReference>
<dbReference type="GO" id="GO:0035539">
    <property type="term" value="F:8-oxo-7,8-dihydrodeoxyguanosine triphosphate pyrophosphatase activity"/>
    <property type="evidence" value="ECO:0007669"/>
    <property type="project" value="UniProtKB-EC"/>
</dbReference>
<keyword evidence="6" id="KW-0227">DNA damage</keyword>
<dbReference type="InterPro" id="IPR047127">
    <property type="entry name" value="MutT-like"/>
</dbReference>
<comment type="similarity">
    <text evidence="2 12">Belongs to the Nudix hydrolase family.</text>
</comment>
<comment type="catalytic activity">
    <reaction evidence="10">
        <text>8-oxo-dGTP + H2O = 8-oxo-dGMP + diphosphate + H(+)</text>
        <dbReference type="Rhea" id="RHEA:31575"/>
        <dbReference type="ChEBI" id="CHEBI:15377"/>
        <dbReference type="ChEBI" id="CHEBI:15378"/>
        <dbReference type="ChEBI" id="CHEBI:33019"/>
        <dbReference type="ChEBI" id="CHEBI:63224"/>
        <dbReference type="ChEBI" id="CHEBI:77896"/>
        <dbReference type="EC" id="3.6.1.55"/>
    </reaction>
</comment>
<dbReference type="PROSITE" id="PS51462">
    <property type="entry name" value="NUDIX"/>
    <property type="match status" value="1"/>
</dbReference>
<dbReference type="PANTHER" id="PTHR47707:SF1">
    <property type="entry name" value="NUDIX HYDROLASE FAMILY PROTEIN"/>
    <property type="match status" value="1"/>
</dbReference>
<organism evidence="14 15">
    <name type="scientific">Eiseniibacteriota bacterium</name>
    <dbReference type="NCBI Taxonomy" id="2212470"/>
    <lineage>
        <taxon>Bacteria</taxon>
        <taxon>Candidatus Eiseniibacteriota</taxon>
    </lineage>
</organism>
<dbReference type="GO" id="GO:0044716">
    <property type="term" value="F:8-oxo-GDP phosphatase activity"/>
    <property type="evidence" value="ECO:0007669"/>
    <property type="project" value="TreeGrafter"/>
</dbReference>
<dbReference type="GO" id="GO:0006281">
    <property type="term" value="P:DNA repair"/>
    <property type="evidence" value="ECO:0007669"/>
    <property type="project" value="UniProtKB-KW"/>
</dbReference>
<comment type="cofactor">
    <cofactor evidence="1">
        <name>Mg(2+)</name>
        <dbReference type="ChEBI" id="CHEBI:18420"/>
    </cofactor>
</comment>
<evidence type="ECO:0000256" key="9">
    <source>
        <dbReference type="ARBA" id="ARBA00023204"/>
    </source>
</evidence>
<dbReference type="InterPro" id="IPR015797">
    <property type="entry name" value="NUDIX_hydrolase-like_dom_sf"/>
</dbReference>
<dbReference type="EC" id="3.6.1.55" evidence="11"/>
<dbReference type="GO" id="GO:0046872">
    <property type="term" value="F:metal ion binding"/>
    <property type="evidence" value="ECO:0007669"/>
    <property type="project" value="UniProtKB-KW"/>
</dbReference>